<evidence type="ECO:0000256" key="2">
    <source>
        <dbReference type="ARBA" id="ARBA00022692"/>
    </source>
</evidence>
<keyword evidence="5 7" id="KW-0472">Membrane</keyword>
<evidence type="ECO:0000256" key="8">
    <source>
        <dbReference type="SAM" id="SignalP"/>
    </source>
</evidence>
<dbReference type="InterPro" id="IPR010399">
    <property type="entry name" value="Tify_dom"/>
</dbReference>
<dbReference type="Pfam" id="PF06200">
    <property type="entry name" value="tify"/>
    <property type="match status" value="1"/>
</dbReference>
<evidence type="ECO:0000256" key="7">
    <source>
        <dbReference type="SAM" id="Phobius"/>
    </source>
</evidence>
<evidence type="ECO:0000313" key="10">
    <source>
        <dbReference type="EMBL" id="URE07683.1"/>
    </source>
</evidence>
<feature type="transmembrane region" description="Helical" evidence="7">
    <location>
        <begin position="392"/>
        <end position="409"/>
    </location>
</feature>
<feature type="transmembrane region" description="Helical" evidence="7">
    <location>
        <begin position="349"/>
        <end position="371"/>
    </location>
</feature>
<keyword evidence="3 8" id="KW-0732">Signal</keyword>
<evidence type="ECO:0000259" key="9">
    <source>
        <dbReference type="PROSITE" id="PS51320"/>
    </source>
</evidence>
<evidence type="ECO:0000256" key="3">
    <source>
        <dbReference type="ARBA" id="ARBA00022729"/>
    </source>
</evidence>
<keyword evidence="4 7" id="KW-1133">Transmembrane helix</keyword>
<dbReference type="InterPro" id="IPR053937">
    <property type="entry name" value="GOST_TM"/>
</dbReference>
<feature type="transmembrane region" description="Helical" evidence="7">
    <location>
        <begin position="213"/>
        <end position="230"/>
    </location>
</feature>
<dbReference type="EMBL" id="CP097507">
    <property type="protein sequence ID" value="URE07683.1"/>
    <property type="molecule type" value="Genomic_DNA"/>
</dbReference>
<reference evidence="10" key="1">
    <citation type="submission" date="2022-05" db="EMBL/GenBank/DDBJ databases">
        <title>The Musa troglodytarum L. genome provides insights into the mechanism of non-climacteric behaviour and enrichment of carotenoids.</title>
        <authorList>
            <person name="Wang J."/>
        </authorList>
    </citation>
    <scope>NUCLEOTIDE SEQUENCE</scope>
    <source>
        <tissue evidence="10">Leaf</tissue>
    </source>
</reference>
<gene>
    <name evidence="10" type="ORF">MUK42_18868</name>
</gene>
<keyword evidence="2 7" id="KW-0812">Transmembrane</keyword>
<evidence type="ECO:0000313" key="11">
    <source>
        <dbReference type="Proteomes" id="UP001055439"/>
    </source>
</evidence>
<dbReference type="SMART" id="SM00979">
    <property type="entry name" value="TIFY"/>
    <property type="match status" value="1"/>
</dbReference>
<dbReference type="OrthoDB" id="19932at2759"/>
<dbReference type="Pfam" id="PF06814">
    <property type="entry name" value="GOST_TM"/>
    <property type="match status" value="1"/>
</dbReference>
<feature type="chain" id="PRO_5038760333" evidence="8">
    <location>
        <begin position="25"/>
        <end position="661"/>
    </location>
</feature>
<feature type="region of interest" description="Disordered" evidence="6">
    <location>
        <begin position="472"/>
        <end position="537"/>
    </location>
</feature>
<accession>A0A9E7GAB4</accession>
<evidence type="ECO:0000256" key="6">
    <source>
        <dbReference type="SAM" id="MobiDB-lite"/>
    </source>
</evidence>
<dbReference type="PANTHER" id="PTHR21229">
    <property type="entry name" value="LUNG SEVEN TRANSMEMBRANE RECEPTOR"/>
    <property type="match status" value="1"/>
</dbReference>
<keyword evidence="11" id="KW-1185">Reference proteome</keyword>
<organism evidence="10 11">
    <name type="scientific">Musa troglodytarum</name>
    <name type="common">fe'i banana</name>
    <dbReference type="NCBI Taxonomy" id="320322"/>
    <lineage>
        <taxon>Eukaryota</taxon>
        <taxon>Viridiplantae</taxon>
        <taxon>Streptophyta</taxon>
        <taxon>Embryophyta</taxon>
        <taxon>Tracheophyta</taxon>
        <taxon>Spermatophyta</taxon>
        <taxon>Magnoliopsida</taxon>
        <taxon>Liliopsida</taxon>
        <taxon>Zingiberales</taxon>
        <taxon>Musaceae</taxon>
        <taxon>Musa</taxon>
    </lineage>
</organism>
<protein>
    <submittedName>
        <fullName evidence="10">Lung seven transmembrane domain containing protein</fullName>
    </submittedName>
</protein>
<feature type="domain" description="Tify" evidence="9">
    <location>
        <begin position="595"/>
        <end position="630"/>
    </location>
</feature>
<name>A0A9E7GAB4_9LILI</name>
<proteinExistence type="predicted"/>
<dbReference type="InterPro" id="IPR009637">
    <property type="entry name" value="GPR107/GPR108-like"/>
</dbReference>
<evidence type="ECO:0000256" key="5">
    <source>
        <dbReference type="ARBA" id="ARBA00023136"/>
    </source>
</evidence>
<evidence type="ECO:0000256" key="1">
    <source>
        <dbReference type="ARBA" id="ARBA00004141"/>
    </source>
</evidence>
<feature type="transmembrane region" description="Helical" evidence="7">
    <location>
        <begin position="277"/>
        <end position="305"/>
    </location>
</feature>
<feature type="transmembrane region" description="Helical" evidence="7">
    <location>
        <begin position="317"/>
        <end position="337"/>
    </location>
</feature>
<comment type="subcellular location">
    <subcellularLocation>
        <location evidence="1">Membrane</location>
        <topology evidence="1">Multi-pass membrane protein</topology>
    </subcellularLocation>
</comment>
<dbReference type="AlphaFoldDB" id="A0A9E7GAB4"/>
<dbReference type="PROSITE" id="PS51320">
    <property type="entry name" value="TIFY"/>
    <property type="match status" value="1"/>
</dbReference>
<feature type="signal peptide" evidence="8">
    <location>
        <begin position="1"/>
        <end position="24"/>
    </location>
</feature>
<evidence type="ECO:0000256" key="4">
    <source>
        <dbReference type="ARBA" id="ARBA00022989"/>
    </source>
</evidence>
<dbReference type="GO" id="GO:0005794">
    <property type="term" value="C:Golgi apparatus"/>
    <property type="evidence" value="ECO:0007669"/>
    <property type="project" value="TreeGrafter"/>
</dbReference>
<sequence length="661" mass="73437">MAVGGPLFLLLWLFSAGVLLSCEASIHDYGGRRFAVKGNAFVLQGGREGLYASAPSPNSSAPASGNSFIRFEKITFRRPKEAAAKQKNTGTVKAIIFEVEDRKNIGGSAYGGQRAICCTADLANLGACTQGTIIYRHSDHSPDWPQVLSASFKGSNPEASLPSKTIQITRTGMYNLYFIFCDPSLEGIEIQGKTIWKNPTGYLPGSMRPLMKFYGLVSFAFLMLGICWFSQHARFWTEMMPLQNCITLVIALGMIETTLWYFEYAELNHTGIRPKDITFWAVTFGAVKRTVSRVLVLIVSMGYGVVRPTVGGLTSKVTLLGGTFFGASEILGLVENVGTVSDVSGKPRLFLALPVGVLDAFFIIWIFTSLSKTLKRLQARRMSGKLEIYRKFTYALIVTVLVSVAWTGFERRCPPRLALDSFGVFLRRTWRREALATELVIRSRNEIAKCGEMTERRGLRNNKRRTIIAWGGLRRPGGRNGRKAKEVRGEVQLQRRLRPPQPVHQGEEQRRGFGRRVAPPPPDAPKGNPEASRPRTTKIFLPGAGVAVGERKEKRVGEEEPRESVMELFSQRAGFGHSVAASAAEGNACCASDIREPKTTRLTIFYSGRVLVLDNFPANKAKELMQLASRGASRIRQRRWPKLQIVLLACPIEILNWWLLP</sequence>
<feature type="transmembrane region" description="Helical" evidence="7">
    <location>
        <begin position="242"/>
        <end position="262"/>
    </location>
</feature>
<dbReference type="PANTHER" id="PTHR21229:SF15">
    <property type="entry name" value="LUNG SEVEN TRANSMEMBRANE RECEPTOR FAMILY PROTEIN"/>
    <property type="match status" value="1"/>
</dbReference>
<dbReference type="Proteomes" id="UP001055439">
    <property type="component" value="Chromosome 5"/>
</dbReference>
<dbReference type="GO" id="GO:0016020">
    <property type="term" value="C:membrane"/>
    <property type="evidence" value="ECO:0007669"/>
    <property type="project" value="UniProtKB-SubCell"/>
</dbReference>